<dbReference type="HOGENOM" id="CLU_635743_0_0_9"/>
<sequence length="431" mass="48692">MKQNEALAETIEGVDNCLYLMDVNDNRIYVNTQDIILKDQPVISNLVFQLMNPDRVHNITFKNPKMLTAEAILKKLQNGEGVEDTSYIRFFLPYGSTMGDFIDAERGKLITFETESDDWSVAEGVVEDRHLSFVISCYKQKVIETLISVYFKCKNIQSYCPEGLTYVYAEISNVVGIQDVIKMFPIQKVKAVPQVCRYIPMPSTAGLNEEVTLKWDVRGASSGKILPEGINIFKMPSPELKVHVNRNMSYMLNVEGSGFNIDSAANVYVSPPKLKSFNYDVKSRTLSWESAYSASLTLKTGNIQKDVDACGNFVVPIGEFQQATLKAKGSSYTLFKAISLQGRAFNTPQIFDYECQAYPDYFYTTFTWQTNNVNQGELYISLDNDTWYKVSQVCSGDFEYTSNRPVVSAKLCLTQSSGNRYPDLVLKKEAF</sequence>
<dbReference type="OrthoDB" id="9820083at2"/>
<name>H5XVF5_9FIRM</name>
<gene>
    <name evidence="1" type="ORF">DesyoDRAFT_2843</name>
</gene>
<keyword evidence="2" id="KW-1185">Reference proteome</keyword>
<dbReference type="Proteomes" id="UP000005104">
    <property type="component" value="Chromosome"/>
</dbReference>
<dbReference type="EMBL" id="CM001441">
    <property type="protein sequence ID" value="EHQ89891.1"/>
    <property type="molecule type" value="Genomic_DNA"/>
</dbReference>
<reference evidence="1 2" key="1">
    <citation type="submission" date="2011-11" db="EMBL/GenBank/DDBJ databases">
        <title>The Noncontiguous Finished genome of Desulfosporosinus youngiae DSM 17734.</title>
        <authorList>
            <consortium name="US DOE Joint Genome Institute (JGI-PGF)"/>
            <person name="Lucas S."/>
            <person name="Han J."/>
            <person name="Lapidus A."/>
            <person name="Cheng J.-F."/>
            <person name="Goodwin L."/>
            <person name="Pitluck S."/>
            <person name="Peters L."/>
            <person name="Ovchinnikova G."/>
            <person name="Lu M."/>
            <person name="Land M.L."/>
            <person name="Hauser L."/>
            <person name="Pester M."/>
            <person name="Spring S."/>
            <person name="Ollivier B."/>
            <person name="Rattei T."/>
            <person name="Klenk H.-P."/>
            <person name="Wagner M."/>
            <person name="Loy A."/>
            <person name="Woyke T.J."/>
        </authorList>
    </citation>
    <scope>NUCLEOTIDE SEQUENCE [LARGE SCALE GENOMIC DNA]</scope>
    <source>
        <strain evidence="1 2">DSM 17734</strain>
    </source>
</reference>
<protein>
    <submittedName>
        <fullName evidence="1">Uncharacterized protein</fullName>
    </submittedName>
</protein>
<dbReference type="RefSeq" id="WP_007784028.1">
    <property type="nucleotide sequence ID" value="NZ_CM001441.1"/>
</dbReference>
<accession>H5XVF5</accession>
<organism evidence="1 2">
    <name type="scientific">Desulfosporosinus youngiae DSM 17734</name>
    <dbReference type="NCBI Taxonomy" id="768710"/>
    <lineage>
        <taxon>Bacteria</taxon>
        <taxon>Bacillati</taxon>
        <taxon>Bacillota</taxon>
        <taxon>Clostridia</taxon>
        <taxon>Eubacteriales</taxon>
        <taxon>Desulfitobacteriaceae</taxon>
        <taxon>Desulfosporosinus</taxon>
    </lineage>
</organism>
<evidence type="ECO:0000313" key="1">
    <source>
        <dbReference type="EMBL" id="EHQ89891.1"/>
    </source>
</evidence>
<dbReference type="AlphaFoldDB" id="H5XVF5"/>
<proteinExistence type="predicted"/>
<evidence type="ECO:0000313" key="2">
    <source>
        <dbReference type="Proteomes" id="UP000005104"/>
    </source>
</evidence>
<dbReference type="STRING" id="768710.DesyoDRAFT_2843"/>
<dbReference type="eggNOG" id="ENOG5033J5U">
    <property type="taxonomic scope" value="Bacteria"/>
</dbReference>